<comment type="cofactor">
    <cofactor evidence="6">
        <name>Zn(2+)</name>
        <dbReference type="ChEBI" id="CHEBI:29105"/>
    </cofactor>
    <text evidence="6">Binds 1 zinc ion per subunit.</text>
</comment>
<reference evidence="8 9" key="1">
    <citation type="journal article" date="2018" name="ACS Chem. Biol.">
        <title>Ketoreductase domain dysfunction expands chemodiversity: malyngamide biosynthesis in the cyanobacterium Okeania hirsuta.</title>
        <authorList>
            <person name="Moss N.A."/>
            <person name="Leao T."/>
            <person name="Rankin M."/>
            <person name="McCullough T.M."/>
            <person name="Qu P."/>
            <person name="Korobeynikov A."/>
            <person name="Smith J.L."/>
            <person name="Gerwick L."/>
            <person name="Gerwick W.H."/>
        </authorList>
    </citation>
    <scope>NUCLEOTIDE SEQUENCE [LARGE SCALE GENOMIC DNA]</scope>
    <source>
        <strain evidence="8 9">PAB10Feb10-1</strain>
    </source>
</reference>
<dbReference type="EMBL" id="RCBY01000256">
    <property type="protein sequence ID" value="RQH27443.1"/>
    <property type="molecule type" value="Genomic_DNA"/>
</dbReference>
<name>A0A3N6P1D8_9CYAN</name>
<evidence type="ECO:0000259" key="7">
    <source>
        <dbReference type="Pfam" id="PF01435"/>
    </source>
</evidence>
<dbReference type="PANTHER" id="PTHR22726:SF1">
    <property type="entry name" value="METALLOENDOPEPTIDASE OMA1, MITOCHONDRIAL"/>
    <property type="match status" value="1"/>
</dbReference>
<keyword evidence="2" id="KW-0479">Metal-binding</keyword>
<proteinExistence type="inferred from homology"/>
<evidence type="ECO:0000256" key="3">
    <source>
        <dbReference type="ARBA" id="ARBA00022801"/>
    </source>
</evidence>
<dbReference type="GO" id="GO:0051603">
    <property type="term" value="P:proteolysis involved in protein catabolic process"/>
    <property type="evidence" value="ECO:0007669"/>
    <property type="project" value="TreeGrafter"/>
</dbReference>
<keyword evidence="4 6" id="KW-0862">Zinc</keyword>
<dbReference type="AlphaFoldDB" id="A0A3N6P1D8"/>
<evidence type="ECO:0000313" key="8">
    <source>
        <dbReference type="EMBL" id="RQH27443.1"/>
    </source>
</evidence>
<dbReference type="GO" id="GO:0004222">
    <property type="term" value="F:metalloendopeptidase activity"/>
    <property type="evidence" value="ECO:0007669"/>
    <property type="project" value="InterPro"/>
</dbReference>
<accession>A0A3N6P1D8</accession>
<dbReference type="PANTHER" id="PTHR22726">
    <property type="entry name" value="METALLOENDOPEPTIDASE OMA1"/>
    <property type="match status" value="1"/>
</dbReference>
<keyword evidence="3 6" id="KW-0378">Hydrolase</keyword>
<feature type="domain" description="Peptidase M48" evidence="7">
    <location>
        <begin position="88"/>
        <end position="258"/>
    </location>
</feature>
<dbReference type="Gene3D" id="3.30.2010.10">
    <property type="entry name" value="Metalloproteases ('zincins'), catalytic domain"/>
    <property type="match status" value="1"/>
</dbReference>
<dbReference type="OrthoDB" id="9810445at2"/>
<dbReference type="InterPro" id="IPR051156">
    <property type="entry name" value="Mito/Outer_Membr_Metalloprot"/>
</dbReference>
<comment type="caution">
    <text evidence="8">The sequence shown here is derived from an EMBL/GenBank/DDBJ whole genome shotgun (WGS) entry which is preliminary data.</text>
</comment>
<dbReference type="Pfam" id="PF01435">
    <property type="entry name" value="Peptidase_M48"/>
    <property type="match status" value="1"/>
</dbReference>
<evidence type="ECO:0000256" key="5">
    <source>
        <dbReference type="ARBA" id="ARBA00023049"/>
    </source>
</evidence>
<dbReference type="CDD" id="cd07333">
    <property type="entry name" value="M48C_bepA_like"/>
    <property type="match status" value="1"/>
</dbReference>
<organism evidence="8 9">
    <name type="scientific">Okeania hirsuta</name>
    <dbReference type="NCBI Taxonomy" id="1458930"/>
    <lineage>
        <taxon>Bacteria</taxon>
        <taxon>Bacillati</taxon>
        <taxon>Cyanobacteriota</taxon>
        <taxon>Cyanophyceae</taxon>
        <taxon>Oscillatoriophycideae</taxon>
        <taxon>Oscillatoriales</taxon>
        <taxon>Microcoleaceae</taxon>
        <taxon>Okeania</taxon>
    </lineage>
</organism>
<dbReference type="InterPro" id="IPR001915">
    <property type="entry name" value="Peptidase_M48"/>
</dbReference>
<evidence type="ECO:0000256" key="1">
    <source>
        <dbReference type="ARBA" id="ARBA00022670"/>
    </source>
</evidence>
<evidence type="ECO:0000256" key="6">
    <source>
        <dbReference type="RuleBase" id="RU003983"/>
    </source>
</evidence>
<evidence type="ECO:0000313" key="9">
    <source>
        <dbReference type="Proteomes" id="UP000269154"/>
    </source>
</evidence>
<dbReference type="GO" id="GO:0046872">
    <property type="term" value="F:metal ion binding"/>
    <property type="evidence" value="ECO:0007669"/>
    <property type="project" value="UniProtKB-KW"/>
</dbReference>
<keyword evidence="1 6" id="KW-0645">Protease</keyword>
<dbReference type="Proteomes" id="UP000269154">
    <property type="component" value="Unassembled WGS sequence"/>
</dbReference>
<gene>
    <name evidence="8" type="ORF">D5R40_27685</name>
</gene>
<sequence>MLKKLSLITRSSFRQVSYPLISVMVAASLCAGTASPSQAIPWGELIFQSIQMIQISNLSDRQEVELGKQINQQLLKQRNLKIYRDRAANEYINRIGQRLATASPRPDIPYTFQVVEDDSINAFATMGGFVYINTGLMKAAENEAELASVVSHEIAHIASRHAVKQLRQTLLAQGLATAAGVDDSVAVQVGVELALRRPKSREAEFEADAIGIETLGRAGYAQYGAITFMEKLLKKGSPPSFLSTHPATSARIEQMKQMIDPEFAYNGDGLDDRRYQVIVSQLIP</sequence>
<keyword evidence="5 6" id="KW-0482">Metalloprotease</keyword>
<comment type="similarity">
    <text evidence="6">Belongs to the peptidase M48 family.</text>
</comment>
<dbReference type="RefSeq" id="WP_124155481.1">
    <property type="nucleotide sequence ID" value="NZ_CAWOLW010000175.1"/>
</dbReference>
<protein>
    <submittedName>
        <fullName evidence="8">M48 family peptidase</fullName>
    </submittedName>
</protein>
<keyword evidence="9" id="KW-1185">Reference proteome</keyword>
<dbReference type="GO" id="GO:0016020">
    <property type="term" value="C:membrane"/>
    <property type="evidence" value="ECO:0007669"/>
    <property type="project" value="TreeGrafter"/>
</dbReference>
<evidence type="ECO:0000256" key="2">
    <source>
        <dbReference type="ARBA" id="ARBA00022723"/>
    </source>
</evidence>
<evidence type="ECO:0000256" key="4">
    <source>
        <dbReference type="ARBA" id="ARBA00022833"/>
    </source>
</evidence>